<proteinExistence type="predicted"/>
<evidence type="ECO:0000313" key="3">
    <source>
        <dbReference type="Proteomes" id="UP000289738"/>
    </source>
</evidence>
<accession>A0A444WY04</accession>
<evidence type="ECO:0000313" key="2">
    <source>
        <dbReference type="EMBL" id="RYQ82280.1"/>
    </source>
</evidence>
<dbReference type="PANTHER" id="PTHR32166">
    <property type="entry name" value="OSJNBA0013A04.12 PROTEIN"/>
    <property type="match status" value="1"/>
</dbReference>
<evidence type="ECO:0000259" key="1">
    <source>
        <dbReference type="Pfam" id="PF04937"/>
    </source>
</evidence>
<dbReference type="AlphaFoldDB" id="A0A444WY04"/>
<dbReference type="Proteomes" id="UP000289738">
    <property type="component" value="Chromosome B10"/>
</dbReference>
<dbReference type="InterPro" id="IPR007021">
    <property type="entry name" value="DUF659"/>
</dbReference>
<sequence length="259" mass="29753">MWDVVSGLQVNLMKKTSMGRASPGETTKEVDTIGEKRKGKELDGNIFKKTRISTQTTINNIFKKNLREEVCLEISTFFYKNGIPFNVSRSEEYSRMFEKAIRYGQGFKPPSYHELRVPLLKKHVELVQQSLEGHRAYWKQVGCTIMTNGWTDKRRRTILNFLVNSPKGTIFLKSIDASHITKTADKIFKMIDDVVEEVGEENVIQVVTDNAANYKAAGEMLMKKRKKLFWTPCAAHCIDLMLEDLKKKSNTSQGHNLQR</sequence>
<dbReference type="PANTHER" id="PTHR32166:SF122">
    <property type="entry name" value="OS09G0499600 PROTEIN"/>
    <property type="match status" value="1"/>
</dbReference>
<dbReference type="EMBL" id="SDMP01000020">
    <property type="protein sequence ID" value="RYQ82280.1"/>
    <property type="molecule type" value="Genomic_DNA"/>
</dbReference>
<protein>
    <recommendedName>
        <fullName evidence="1">DUF659 domain-containing protein</fullName>
    </recommendedName>
</protein>
<comment type="caution">
    <text evidence="2">The sequence shown here is derived from an EMBL/GenBank/DDBJ whole genome shotgun (WGS) entry which is preliminary data.</text>
</comment>
<dbReference type="SUPFAM" id="SSF53098">
    <property type="entry name" value="Ribonuclease H-like"/>
    <property type="match status" value="1"/>
</dbReference>
<reference evidence="2 3" key="1">
    <citation type="submission" date="2019-01" db="EMBL/GenBank/DDBJ databases">
        <title>Sequencing of cultivated peanut Arachis hypogaea provides insights into genome evolution and oil improvement.</title>
        <authorList>
            <person name="Chen X."/>
        </authorList>
    </citation>
    <scope>NUCLEOTIDE SEQUENCE [LARGE SCALE GENOMIC DNA]</scope>
    <source>
        <strain evidence="3">cv. Fuhuasheng</strain>
        <tissue evidence="2">Leaves</tissue>
    </source>
</reference>
<dbReference type="InterPro" id="IPR012337">
    <property type="entry name" value="RNaseH-like_sf"/>
</dbReference>
<gene>
    <name evidence="2" type="ORF">Ahy_B10g100875</name>
</gene>
<name>A0A444WY04_ARAHY</name>
<keyword evidence="3" id="KW-1185">Reference proteome</keyword>
<dbReference type="Pfam" id="PF04937">
    <property type="entry name" value="DUF659"/>
    <property type="match status" value="1"/>
</dbReference>
<feature type="domain" description="DUF659" evidence="1">
    <location>
        <begin position="110"/>
        <end position="247"/>
    </location>
</feature>
<organism evidence="2 3">
    <name type="scientific">Arachis hypogaea</name>
    <name type="common">Peanut</name>
    <dbReference type="NCBI Taxonomy" id="3818"/>
    <lineage>
        <taxon>Eukaryota</taxon>
        <taxon>Viridiplantae</taxon>
        <taxon>Streptophyta</taxon>
        <taxon>Embryophyta</taxon>
        <taxon>Tracheophyta</taxon>
        <taxon>Spermatophyta</taxon>
        <taxon>Magnoliopsida</taxon>
        <taxon>eudicotyledons</taxon>
        <taxon>Gunneridae</taxon>
        <taxon>Pentapetalae</taxon>
        <taxon>rosids</taxon>
        <taxon>fabids</taxon>
        <taxon>Fabales</taxon>
        <taxon>Fabaceae</taxon>
        <taxon>Papilionoideae</taxon>
        <taxon>50 kb inversion clade</taxon>
        <taxon>dalbergioids sensu lato</taxon>
        <taxon>Dalbergieae</taxon>
        <taxon>Pterocarpus clade</taxon>
        <taxon>Arachis</taxon>
    </lineage>
</organism>